<dbReference type="PROSITE" id="PS51294">
    <property type="entry name" value="HTH_MYB"/>
    <property type="match status" value="1"/>
</dbReference>
<dbReference type="Pfam" id="PF00249">
    <property type="entry name" value="Myb_DNA-binding"/>
    <property type="match status" value="1"/>
</dbReference>
<dbReference type="EnsemblPlants" id="QL02p015747:mrna">
    <property type="protein sequence ID" value="QL02p015747:mrna"/>
    <property type="gene ID" value="QL02p015747"/>
</dbReference>
<feature type="domain" description="Myb-like" evidence="8">
    <location>
        <begin position="272"/>
        <end position="317"/>
    </location>
</feature>
<protein>
    <recommendedName>
        <fullName evidence="14">SWI/SNF complex subunit SWI3B</fullName>
    </recommendedName>
</protein>
<dbReference type="PANTHER" id="PTHR12802:SF44">
    <property type="entry name" value="SWI_SNF COMPLEX SUBUNIT SWI3B"/>
    <property type="match status" value="1"/>
</dbReference>
<dbReference type="InterPro" id="IPR036388">
    <property type="entry name" value="WH-like_DNA-bd_sf"/>
</dbReference>
<keyword evidence="4" id="KW-0238">DNA-binding</keyword>
<dbReference type="InterPro" id="IPR032451">
    <property type="entry name" value="SMARCC_C"/>
</dbReference>
<reference evidence="12" key="2">
    <citation type="submission" date="2021-01" db="UniProtKB">
        <authorList>
            <consortium name="EnsemblPlants"/>
        </authorList>
    </citation>
    <scope>IDENTIFICATION</scope>
</reference>
<sequence>MATTITTTPVILQPPGPSTTEIEPDSETPSNPKQPQTQTPTPIKPDTPTATATAVAIATPRPPDPPPSSDADIIHIPSYSRWFSWDNIHECEVRFLPEFFDSRSPSKNPQVYMHYRNSIVKQFREHQRQQAPSRKITFTDARKTLVGDVGSIRRVFDFLEAWGLINYSPSAQNKPLKWEDKDTKSSSSSSQGAEAKAAAAAAAAAAADSSAGPSKENSKVVCSGCKLVCSIACFACDKYDLTLCARCYVRGNYRVGVNSSDFRRVEISEDMKTDWTEKENLHLMEAILHYGDDWRRVAQHVGGRSEKECVAHFLKLPFGEEYLRHADSGEVDVKYNQMKDHVDAECRLESSGASFPSKRLCLTPLADASNPIMAQAAFLSALAGVDVAEAAARAAVTSLSQVGRGANKEPQASLAKITKLQEADVTPNGDTTGNASEGAFVEANSQLQKEELDVERAVSRIAEVQMKEIQDKLVHFENLDMQMEKEWQQLEQMKNMLFVDQLTLLFHRSSAPKTDERMEQKSVRID</sequence>
<feature type="domain" description="HTH myb-type" evidence="11">
    <location>
        <begin position="272"/>
        <end position="309"/>
    </location>
</feature>
<dbReference type="Gramene" id="QL02p015747:mrna">
    <property type="protein sequence ID" value="QL02p015747:mrna"/>
    <property type="gene ID" value="QL02p015747"/>
</dbReference>
<dbReference type="Gene3D" id="1.10.10.60">
    <property type="entry name" value="Homeodomain-like"/>
    <property type="match status" value="1"/>
</dbReference>
<dbReference type="SUPFAM" id="SSF46689">
    <property type="entry name" value="Homeodomain-like"/>
    <property type="match status" value="2"/>
</dbReference>
<evidence type="ECO:0000256" key="6">
    <source>
        <dbReference type="ARBA" id="ARBA00023242"/>
    </source>
</evidence>
<dbReference type="RefSeq" id="XP_030951054.1">
    <property type="nucleotide sequence ID" value="XM_031095194.1"/>
</dbReference>
<feature type="compositionally biased region" description="Polar residues" evidence="7">
    <location>
        <begin position="1"/>
        <end position="10"/>
    </location>
</feature>
<reference evidence="13" key="1">
    <citation type="journal article" date="2016" name="G3 (Bethesda)">
        <title>First Draft Assembly and Annotation of the Genome of a California Endemic Oak Quercus lobata Nee (Fagaceae).</title>
        <authorList>
            <person name="Sork V.L."/>
            <person name="Fitz-Gibbon S.T."/>
            <person name="Puiu D."/>
            <person name="Crepeau M."/>
            <person name="Gugger P.F."/>
            <person name="Sherman R."/>
            <person name="Stevens K."/>
            <person name="Langley C.H."/>
            <person name="Pellegrini M."/>
            <person name="Salzberg S.L."/>
        </authorList>
    </citation>
    <scope>NUCLEOTIDE SEQUENCE [LARGE SCALE GENOMIC DNA]</scope>
    <source>
        <strain evidence="13">cv. SW786</strain>
    </source>
</reference>
<keyword evidence="3" id="KW-0805">Transcription regulation</keyword>
<dbReference type="OrthoDB" id="118550at2759"/>
<dbReference type="SMART" id="SM00717">
    <property type="entry name" value="SANT"/>
    <property type="match status" value="1"/>
</dbReference>
<evidence type="ECO:0000256" key="7">
    <source>
        <dbReference type="SAM" id="MobiDB-lite"/>
    </source>
</evidence>
<dbReference type="FunFam" id="1.10.10.10:FF:000020">
    <property type="entry name" value="SWI/SNF complex subunit SMARCC2 isoform c"/>
    <property type="match status" value="1"/>
</dbReference>
<proteinExistence type="predicted"/>
<evidence type="ECO:0000313" key="13">
    <source>
        <dbReference type="Proteomes" id="UP000594261"/>
    </source>
</evidence>
<feature type="compositionally biased region" description="Low complexity" evidence="7">
    <location>
        <begin position="28"/>
        <end position="59"/>
    </location>
</feature>
<evidence type="ECO:0000313" key="12">
    <source>
        <dbReference type="EnsemblPlants" id="QL02p015747:mrna"/>
    </source>
</evidence>
<feature type="domain" description="SANT" evidence="10">
    <location>
        <begin position="270"/>
        <end position="321"/>
    </location>
</feature>
<dbReference type="PROSITE" id="PS50090">
    <property type="entry name" value="MYB_LIKE"/>
    <property type="match status" value="1"/>
</dbReference>
<gene>
    <name evidence="12" type="primary">LOC115974709</name>
</gene>
<dbReference type="FunFam" id="1.10.10.60:FF:000014">
    <property type="entry name" value="SWI/SNF complex subunit SMARCC2 isoform C"/>
    <property type="match status" value="1"/>
</dbReference>
<dbReference type="GO" id="GO:0003677">
    <property type="term" value="F:DNA binding"/>
    <property type="evidence" value="ECO:0007669"/>
    <property type="project" value="UniProtKB-KW"/>
</dbReference>
<dbReference type="InterPro" id="IPR017930">
    <property type="entry name" value="Myb_dom"/>
</dbReference>
<dbReference type="Pfam" id="PF04433">
    <property type="entry name" value="SWIRM"/>
    <property type="match status" value="1"/>
</dbReference>
<evidence type="ECO:0000256" key="4">
    <source>
        <dbReference type="ARBA" id="ARBA00023125"/>
    </source>
</evidence>
<dbReference type="Gene3D" id="1.10.10.10">
    <property type="entry name" value="Winged helix-like DNA-binding domain superfamily/Winged helix DNA-binding domain"/>
    <property type="match status" value="1"/>
</dbReference>
<evidence type="ECO:0000256" key="2">
    <source>
        <dbReference type="ARBA" id="ARBA00022473"/>
    </source>
</evidence>
<dbReference type="FunCoup" id="A0A7N2KTS5">
    <property type="interactions" value="1682"/>
</dbReference>
<dbReference type="InParanoid" id="A0A7N2KTS5"/>
<keyword evidence="5" id="KW-0804">Transcription</keyword>
<organism evidence="12 13">
    <name type="scientific">Quercus lobata</name>
    <name type="common">Valley oak</name>
    <dbReference type="NCBI Taxonomy" id="97700"/>
    <lineage>
        <taxon>Eukaryota</taxon>
        <taxon>Viridiplantae</taxon>
        <taxon>Streptophyta</taxon>
        <taxon>Embryophyta</taxon>
        <taxon>Tracheophyta</taxon>
        <taxon>Spermatophyta</taxon>
        <taxon>Magnoliopsida</taxon>
        <taxon>eudicotyledons</taxon>
        <taxon>Gunneridae</taxon>
        <taxon>Pentapetalae</taxon>
        <taxon>rosids</taxon>
        <taxon>fabids</taxon>
        <taxon>Fagales</taxon>
        <taxon>Fagaceae</taxon>
        <taxon>Quercus</taxon>
    </lineage>
</organism>
<dbReference type="PROSITE" id="PS51293">
    <property type="entry name" value="SANT"/>
    <property type="match status" value="1"/>
</dbReference>
<dbReference type="PANTHER" id="PTHR12802">
    <property type="entry name" value="SWI/SNF COMPLEX-RELATED"/>
    <property type="match status" value="1"/>
</dbReference>
<dbReference type="PROSITE" id="PS50934">
    <property type="entry name" value="SWIRM"/>
    <property type="match status" value="1"/>
</dbReference>
<keyword evidence="13" id="KW-1185">Reference proteome</keyword>
<comment type="subcellular location">
    <subcellularLocation>
        <location evidence="1">Nucleus</location>
    </subcellularLocation>
</comment>
<dbReference type="CDD" id="cd00167">
    <property type="entry name" value="SANT"/>
    <property type="match status" value="1"/>
</dbReference>
<accession>A0A7N2KTS5</accession>
<dbReference type="AlphaFoldDB" id="A0A7N2KTS5"/>
<dbReference type="InterPro" id="IPR009057">
    <property type="entry name" value="Homeodomain-like_sf"/>
</dbReference>
<evidence type="ECO:0000259" key="8">
    <source>
        <dbReference type="PROSITE" id="PS50090"/>
    </source>
</evidence>
<evidence type="ECO:0000256" key="3">
    <source>
        <dbReference type="ARBA" id="ARBA00023015"/>
    </source>
</evidence>
<evidence type="ECO:0000256" key="1">
    <source>
        <dbReference type="ARBA" id="ARBA00004123"/>
    </source>
</evidence>
<evidence type="ECO:0000259" key="10">
    <source>
        <dbReference type="PROSITE" id="PS51293"/>
    </source>
</evidence>
<evidence type="ECO:0000259" key="9">
    <source>
        <dbReference type="PROSITE" id="PS50934"/>
    </source>
</evidence>
<dbReference type="InterPro" id="IPR001005">
    <property type="entry name" value="SANT/Myb"/>
</dbReference>
<dbReference type="InterPro" id="IPR007526">
    <property type="entry name" value="SWIRM"/>
</dbReference>
<dbReference type="GO" id="GO:0005634">
    <property type="term" value="C:nucleus"/>
    <property type="evidence" value="ECO:0007669"/>
    <property type="project" value="UniProtKB-SubCell"/>
</dbReference>
<keyword evidence="6" id="KW-0539">Nucleus</keyword>
<feature type="region of interest" description="Disordered" evidence="7">
    <location>
        <begin position="1"/>
        <end position="72"/>
    </location>
</feature>
<dbReference type="Pfam" id="PF16495">
    <property type="entry name" value="SWIRM-assoc_1"/>
    <property type="match status" value="1"/>
</dbReference>
<evidence type="ECO:0000256" key="5">
    <source>
        <dbReference type="ARBA" id="ARBA00023163"/>
    </source>
</evidence>
<feature type="domain" description="SWIRM" evidence="9">
    <location>
        <begin position="74"/>
        <end position="176"/>
    </location>
</feature>
<evidence type="ECO:0008006" key="14">
    <source>
        <dbReference type="Google" id="ProtNLM"/>
    </source>
</evidence>
<evidence type="ECO:0000259" key="11">
    <source>
        <dbReference type="PROSITE" id="PS51294"/>
    </source>
</evidence>
<dbReference type="GeneID" id="115974709"/>
<dbReference type="InterPro" id="IPR017884">
    <property type="entry name" value="SANT_dom"/>
</dbReference>
<dbReference type="OMA" id="QQFNEME"/>
<name>A0A7N2KTS5_QUELO</name>
<dbReference type="KEGG" id="qlo:115974709"/>
<keyword evidence="2" id="KW-0217">Developmental protein</keyword>
<dbReference type="Proteomes" id="UP000594261">
    <property type="component" value="Chromosome 2"/>
</dbReference>